<dbReference type="InterPro" id="IPR029054">
    <property type="entry name" value="dUTPase-like"/>
</dbReference>
<dbReference type="InterPro" id="IPR051320">
    <property type="entry name" value="Viral_Replic_Matur_Polypro"/>
</dbReference>
<dbReference type="GO" id="GO:0000287">
    <property type="term" value="F:magnesium ion binding"/>
    <property type="evidence" value="ECO:0007669"/>
    <property type="project" value="InterPro"/>
</dbReference>
<dbReference type="Gene3D" id="2.70.40.10">
    <property type="match status" value="1"/>
</dbReference>
<evidence type="ECO:0000256" key="2">
    <source>
        <dbReference type="ARBA" id="ARBA00022670"/>
    </source>
</evidence>
<evidence type="ECO:0000256" key="8">
    <source>
        <dbReference type="ARBA" id="ARBA00022918"/>
    </source>
</evidence>
<evidence type="ECO:0000313" key="11">
    <source>
        <dbReference type="EMBL" id="KAG6481401.1"/>
    </source>
</evidence>
<dbReference type="AlphaFoldDB" id="A0A8J5FAF1"/>
<dbReference type="InterPro" id="IPR043502">
    <property type="entry name" value="DNA/RNA_pol_sf"/>
</dbReference>
<dbReference type="InterPro" id="IPR043128">
    <property type="entry name" value="Rev_trsase/Diguanyl_cyclase"/>
</dbReference>
<dbReference type="PANTHER" id="PTHR33064">
    <property type="entry name" value="POL PROTEIN"/>
    <property type="match status" value="1"/>
</dbReference>
<dbReference type="GO" id="GO:0004170">
    <property type="term" value="F:dUTP diphosphatase activity"/>
    <property type="evidence" value="ECO:0007669"/>
    <property type="project" value="InterPro"/>
</dbReference>
<dbReference type="GO" id="GO:0046081">
    <property type="term" value="P:dUTP catabolic process"/>
    <property type="evidence" value="ECO:0007669"/>
    <property type="project" value="InterPro"/>
</dbReference>
<evidence type="ECO:0000256" key="1">
    <source>
        <dbReference type="ARBA" id="ARBA00005142"/>
    </source>
</evidence>
<name>A0A8J5FAF1_ZINOF</name>
<evidence type="ECO:0000256" key="5">
    <source>
        <dbReference type="ARBA" id="ARBA00022722"/>
    </source>
</evidence>
<accession>A0A8J5FAF1</accession>
<dbReference type="InterPro" id="IPR033704">
    <property type="entry name" value="dUTPase_trimeric"/>
</dbReference>
<proteinExistence type="predicted"/>
<dbReference type="PROSITE" id="PS50878">
    <property type="entry name" value="RT_POL"/>
    <property type="match status" value="1"/>
</dbReference>
<dbReference type="Pfam" id="PF00692">
    <property type="entry name" value="dUTPase"/>
    <property type="match status" value="1"/>
</dbReference>
<keyword evidence="12" id="KW-1185">Reference proteome</keyword>
<dbReference type="CDD" id="cd07557">
    <property type="entry name" value="trimeric_dUTPase"/>
    <property type="match status" value="1"/>
</dbReference>
<dbReference type="InterPro" id="IPR036157">
    <property type="entry name" value="dUTPase-like_sf"/>
</dbReference>
<dbReference type="PANTHER" id="PTHR33064:SF37">
    <property type="entry name" value="RIBONUCLEASE H"/>
    <property type="match status" value="1"/>
</dbReference>
<dbReference type="GO" id="GO:0006508">
    <property type="term" value="P:proteolysis"/>
    <property type="evidence" value="ECO:0007669"/>
    <property type="project" value="UniProtKB-KW"/>
</dbReference>
<sequence length="1056" mass="118638">MGVIQVRVQILHRQEEGTLALVVFRDNRWQGDQAIFATMEIDLTHGSQLVYVIPDTMLTISDFYRNIQVSILTRGYENWRNGEANLLITRGLVGRLSNTPNVGFAYEIQNVVDYLASHGVRALPGRSYNTRDVLGHNWVIRQSTVNIPMQPTEVNTRNMLDDSVSLQFDQYQVATSSSLPKFNSRDEEIQSDEEELTSHTITVLVEEERGPELIVKRIHSLAQLPVRRTPGAAGYDISITHAQDIPALGRSLLQTGICIQIPQNTYARITPRSSTALRGIIIMGGVIDSDYRGEVKVMAYNITNDDIFLNKQECIAQLIIEQIATPIVREVELLSSTERGASGFGLTTRNQAPQDPQVCSSNKANPFCQGCHYCCSDKECAAGYDEYVATYPEIKAQKGKEVEQPVKRVSGYQPLSEEQLLALQKQARQYAIEQHRYYEEEAYLNLIDAPPSMERIGRSKIFSMFDLKSGFHQVAMDPDSVPWTAFWVPDGLFEWLVMPFGLKNAPAIFQRKMDNCFKGTEDFIAVYIDDILVYSETEEEHREHLKVLLKICKKNGLILSPTKMKIGSSNIEFLGATIGNSKIKLQSHIISKVANFSKEELQTTKGLRSWLGILNYARSYIPNLGKILGPLYSKTSPNGEKRMNSQDWALVDKIKTMIKDLLDLAIPPTNCYVIIESDGCMEGWGGVLKWKPQKYDPKTAELISAYASGKFSPLKSTIDAEIHAIMNCMNSFKIYYLDKEELLIRPWTLSNEDELIIQQWEEAIQQLQAKPSSKAASYLENLITFWLNTKKSPVAAAHGYALPMKKMPEDTLPTLKRPTPSSTWWTHHHETTEREQRMVYQDTWSGLTDKAYRTWVMGPSNTVMRHFLYHQYDIPTHCVTKAVRERTEPHDLPRCLRQQIHRSADRCPPAAPLRLPMLPRDPSRLPLPQDTPALPPHTAFSISLTIGGFASKPPGALQPLSPCRVPLLCSASLSPPAFEPLPLRTPVAAHPRCALPPIALRPLSPAFAHAHPGCALPPEALRSRLRGLLRPNTLALLRSDSTAANPALYLASPIPI</sequence>
<evidence type="ECO:0000256" key="4">
    <source>
        <dbReference type="ARBA" id="ARBA00022695"/>
    </source>
</evidence>
<reference evidence="11 12" key="1">
    <citation type="submission" date="2020-08" db="EMBL/GenBank/DDBJ databases">
        <title>Plant Genome Project.</title>
        <authorList>
            <person name="Zhang R.-G."/>
        </authorList>
    </citation>
    <scope>NUCLEOTIDE SEQUENCE [LARGE SCALE GENOMIC DNA]</scope>
    <source>
        <tissue evidence="11">Rhizome</tissue>
    </source>
</reference>
<evidence type="ECO:0000256" key="3">
    <source>
        <dbReference type="ARBA" id="ARBA00022679"/>
    </source>
</evidence>
<keyword evidence="7" id="KW-0378">Hydrolase</keyword>
<dbReference type="UniPathway" id="UPA00610">
    <property type="reaction ID" value="UER00666"/>
</dbReference>
<dbReference type="EMBL" id="JACMSC010000016">
    <property type="protein sequence ID" value="KAG6481401.1"/>
    <property type="molecule type" value="Genomic_DNA"/>
</dbReference>
<evidence type="ECO:0000256" key="6">
    <source>
        <dbReference type="ARBA" id="ARBA00022759"/>
    </source>
</evidence>
<keyword evidence="2" id="KW-0645">Protease</keyword>
<keyword evidence="5" id="KW-0540">Nuclease</keyword>
<evidence type="ECO:0000313" key="12">
    <source>
        <dbReference type="Proteomes" id="UP000734854"/>
    </source>
</evidence>
<comment type="caution">
    <text evidence="11">The sequence shown here is derived from an EMBL/GenBank/DDBJ whole genome shotgun (WGS) entry which is preliminary data.</text>
</comment>
<dbReference type="CDD" id="cd01647">
    <property type="entry name" value="RT_LTR"/>
    <property type="match status" value="1"/>
</dbReference>
<comment type="pathway">
    <text evidence="1">Pyrimidine metabolism; dUMP biosynthesis; dUMP from dCTP (dUTP route): step 2/2.</text>
</comment>
<evidence type="ECO:0000256" key="7">
    <source>
        <dbReference type="ARBA" id="ARBA00022801"/>
    </source>
</evidence>
<dbReference type="GO" id="GO:0008233">
    <property type="term" value="F:peptidase activity"/>
    <property type="evidence" value="ECO:0007669"/>
    <property type="project" value="UniProtKB-KW"/>
</dbReference>
<keyword evidence="8" id="KW-0695">RNA-directed DNA polymerase</keyword>
<feature type="domain" description="Reverse transcriptase" evidence="10">
    <location>
        <begin position="386"/>
        <end position="578"/>
    </location>
</feature>
<dbReference type="InterPro" id="IPR000477">
    <property type="entry name" value="RT_dom"/>
</dbReference>
<dbReference type="GO" id="GO:0004519">
    <property type="term" value="F:endonuclease activity"/>
    <property type="evidence" value="ECO:0007669"/>
    <property type="project" value="UniProtKB-KW"/>
</dbReference>
<gene>
    <name evidence="11" type="ORF">ZIOFF_058002</name>
</gene>
<dbReference type="SUPFAM" id="SSF56672">
    <property type="entry name" value="DNA/RNA polymerases"/>
    <property type="match status" value="1"/>
</dbReference>
<keyword evidence="9" id="KW-0546">Nucleotide metabolism</keyword>
<evidence type="ECO:0000256" key="9">
    <source>
        <dbReference type="ARBA" id="ARBA00023080"/>
    </source>
</evidence>
<dbReference type="Gene3D" id="3.30.70.270">
    <property type="match status" value="2"/>
</dbReference>
<organism evidence="11 12">
    <name type="scientific">Zingiber officinale</name>
    <name type="common">Ginger</name>
    <name type="synonym">Amomum zingiber</name>
    <dbReference type="NCBI Taxonomy" id="94328"/>
    <lineage>
        <taxon>Eukaryota</taxon>
        <taxon>Viridiplantae</taxon>
        <taxon>Streptophyta</taxon>
        <taxon>Embryophyta</taxon>
        <taxon>Tracheophyta</taxon>
        <taxon>Spermatophyta</taxon>
        <taxon>Magnoliopsida</taxon>
        <taxon>Liliopsida</taxon>
        <taxon>Zingiberales</taxon>
        <taxon>Zingiberaceae</taxon>
        <taxon>Zingiber</taxon>
    </lineage>
</organism>
<dbReference type="GO" id="GO:0006226">
    <property type="term" value="P:dUMP biosynthetic process"/>
    <property type="evidence" value="ECO:0007669"/>
    <property type="project" value="UniProtKB-UniPathway"/>
</dbReference>
<keyword evidence="4" id="KW-0548">Nucleotidyltransferase</keyword>
<evidence type="ECO:0000259" key="10">
    <source>
        <dbReference type="PROSITE" id="PS50878"/>
    </source>
</evidence>
<keyword evidence="6" id="KW-0255">Endonuclease</keyword>
<dbReference type="Proteomes" id="UP000734854">
    <property type="component" value="Unassembled WGS sequence"/>
</dbReference>
<dbReference type="InterPro" id="IPR008181">
    <property type="entry name" value="dUTPase"/>
</dbReference>
<dbReference type="GO" id="GO:0003964">
    <property type="term" value="F:RNA-directed DNA polymerase activity"/>
    <property type="evidence" value="ECO:0007669"/>
    <property type="project" value="UniProtKB-KW"/>
</dbReference>
<dbReference type="Pfam" id="PF00078">
    <property type="entry name" value="RVT_1"/>
    <property type="match status" value="1"/>
</dbReference>
<keyword evidence="3" id="KW-0808">Transferase</keyword>
<dbReference type="SUPFAM" id="SSF51283">
    <property type="entry name" value="dUTPase-like"/>
    <property type="match status" value="1"/>
</dbReference>
<dbReference type="NCBIfam" id="NF001862">
    <property type="entry name" value="PRK00601.1"/>
    <property type="match status" value="1"/>
</dbReference>
<dbReference type="NCBIfam" id="TIGR00576">
    <property type="entry name" value="dut"/>
    <property type="match status" value="1"/>
</dbReference>
<protein>
    <recommendedName>
        <fullName evidence="10">Reverse transcriptase domain-containing protein</fullName>
    </recommendedName>
</protein>
<dbReference type="FunFam" id="3.10.10.10:FF:000007">
    <property type="entry name" value="Retrovirus-related Pol polyprotein from transposon 17.6-like Protein"/>
    <property type="match status" value="1"/>
</dbReference>